<keyword evidence="2" id="KW-1185">Reference proteome</keyword>
<gene>
    <name evidence="1" type="ORF">HNQ47_000851</name>
</gene>
<proteinExistence type="predicted"/>
<name>A0A7W8FW28_9FIRM</name>
<evidence type="ECO:0000313" key="1">
    <source>
        <dbReference type="EMBL" id="MBB5182831.1"/>
    </source>
</evidence>
<dbReference type="EMBL" id="JACHHK010000003">
    <property type="protein sequence ID" value="MBB5182831.1"/>
    <property type="molecule type" value="Genomic_DNA"/>
</dbReference>
<protein>
    <submittedName>
        <fullName evidence="1">Uncharacterized protein</fullName>
    </submittedName>
</protein>
<sequence length="103" mass="12209">MKYAIKEQDRKNDQYYEFRKGPHSPWCWRLDSMDVAQDVFRSQGLAELFTTVFPDFPEVPYVEVNEEQWQRLLHSGNPVLQELDPYVQSAFAYAPVFTLYAPK</sequence>
<dbReference type="Proteomes" id="UP000539953">
    <property type="component" value="Unassembled WGS sequence"/>
</dbReference>
<evidence type="ECO:0000313" key="2">
    <source>
        <dbReference type="Proteomes" id="UP000539953"/>
    </source>
</evidence>
<dbReference type="RefSeq" id="WP_183327882.1">
    <property type="nucleotide sequence ID" value="NZ_JACHHK010000003.1"/>
</dbReference>
<reference evidence="1 2" key="1">
    <citation type="submission" date="2020-08" db="EMBL/GenBank/DDBJ databases">
        <title>Genomic Encyclopedia of Type Strains, Phase IV (KMG-IV): sequencing the most valuable type-strain genomes for metagenomic binning, comparative biology and taxonomic classification.</title>
        <authorList>
            <person name="Goeker M."/>
        </authorList>
    </citation>
    <scope>NUCLEOTIDE SEQUENCE [LARGE SCALE GENOMIC DNA]</scope>
    <source>
        <strain evidence="1 2">DSM 25799</strain>
    </source>
</reference>
<organism evidence="1 2">
    <name type="scientific">Catenisphaera adipataccumulans</name>
    <dbReference type="NCBI Taxonomy" id="700500"/>
    <lineage>
        <taxon>Bacteria</taxon>
        <taxon>Bacillati</taxon>
        <taxon>Bacillota</taxon>
        <taxon>Erysipelotrichia</taxon>
        <taxon>Erysipelotrichales</taxon>
        <taxon>Erysipelotrichaceae</taxon>
        <taxon>Catenisphaera</taxon>
    </lineage>
</organism>
<dbReference type="AlphaFoldDB" id="A0A7W8FW28"/>
<accession>A0A7W8FW28</accession>
<comment type="caution">
    <text evidence="1">The sequence shown here is derived from an EMBL/GenBank/DDBJ whole genome shotgun (WGS) entry which is preliminary data.</text>
</comment>